<dbReference type="SUPFAM" id="SSF56645">
    <property type="entry name" value="Acyl-CoA dehydrogenase NM domain-like"/>
    <property type="match status" value="1"/>
</dbReference>
<dbReference type="Gene3D" id="1.20.140.10">
    <property type="entry name" value="Butyryl-CoA Dehydrogenase, subunit A, domain 3"/>
    <property type="match status" value="1"/>
</dbReference>
<organism evidence="2 3">
    <name type="scientific">Penicillium malachiteum</name>
    <dbReference type="NCBI Taxonomy" id="1324776"/>
    <lineage>
        <taxon>Eukaryota</taxon>
        <taxon>Fungi</taxon>
        <taxon>Dikarya</taxon>
        <taxon>Ascomycota</taxon>
        <taxon>Pezizomycotina</taxon>
        <taxon>Eurotiomycetes</taxon>
        <taxon>Eurotiomycetidae</taxon>
        <taxon>Eurotiales</taxon>
        <taxon>Aspergillaceae</taxon>
        <taxon>Penicillium</taxon>
    </lineage>
</organism>
<dbReference type="Pfam" id="PF22924">
    <property type="entry name" value="ACOX_C_alpha1"/>
    <property type="match status" value="1"/>
</dbReference>
<protein>
    <submittedName>
        <fullName evidence="2">Acyl-CoA oxidase</fullName>
    </submittedName>
</protein>
<dbReference type="InterPro" id="IPR012258">
    <property type="entry name" value="Acyl-CoA_oxidase"/>
</dbReference>
<name>A0AAD6N027_9EURO</name>
<dbReference type="SUPFAM" id="SSF47203">
    <property type="entry name" value="Acyl-CoA dehydrogenase C-terminal domain-like"/>
    <property type="match status" value="1"/>
</dbReference>
<feature type="domain" description="Acyl-CoA oxidase C-alpha1" evidence="1">
    <location>
        <begin position="298"/>
        <end position="423"/>
    </location>
</feature>
<dbReference type="GO" id="GO:0071949">
    <property type="term" value="F:FAD binding"/>
    <property type="evidence" value="ECO:0007669"/>
    <property type="project" value="InterPro"/>
</dbReference>
<accession>A0AAD6N027</accession>
<dbReference type="Proteomes" id="UP001215712">
    <property type="component" value="Unassembled WGS sequence"/>
</dbReference>
<dbReference type="EMBL" id="JAQJAN010000002">
    <property type="protein sequence ID" value="KAJ5738587.1"/>
    <property type="molecule type" value="Genomic_DNA"/>
</dbReference>
<evidence type="ECO:0000259" key="1">
    <source>
        <dbReference type="Pfam" id="PF22924"/>
    </source>
</evidence>
<dbReference type="Gene3D" id="2.40.110.10">
    <property type="entry name" value="Butyryl-CoA Dehydrogenase, subunit A, domain 2"/>
    <property type="match status" value="1"/>
</dbReference>
<keyword evidence="3" id="KW-1185">Reference proteome</keyword>
<dbReference type="InterPro" id="IPR055060">
    <property type="entry name" value="ACOX_C_alpha1"/>
</dbReference>
<sequence length="617" mass="68245">MSLASVSNSDCSAAVAECRALYEQIWHTPSPTVELARSALMKPAPLSLTVEERTQLTYQRARALARSYSNIASPQFPYLTLKDVVEMTPLFWKLHMDMLTAMDGGAINLVSVQYNLFVGTVAPFVATHPELPAIIEKALRVDISSQFMLTELGHGLDARNLETTATLLPNGGIELHTPTPNAAKCMPPNTPRNGLPTIAVVIARLMVEGEDRGVRPFLVPMSDGTKMCTGITSKVFPPRPGANPIDHALTYFNHVQLPSSALLGSLEKPRNERDNFLSTIHRMGAGTLFLAGACIPLIKMAVYNASKFSFRRHILGNDGQLMPVIDFRTQHLPILHAIARAHVLQAFLIYAGREYCTQVDSRLRHIFATTFKAVTIHHFKDSLQSINEGCGWQGYYDRNQILAASLEFNAVATAEGDVRVLAIRMFIPHTFHNPPKLTSLPPSTGLASELLIGRYEVPPPKNPNSPLARHEAGLFAEGRELMKRFSNKHRSEAFNRTILPLCLPLVLAIGYRMALEAAIDMEIDPKLRALYEAGIFKEDASWFAEKGGISRETQRAMEAQAADAVLPELERLADETGIEPYCTAPMTSQALWDGYVEELETFSGDAVWKFEETKARL</sequence>
<dbReference type="PANTHER" id="PTHR10909">
    <property type="entry name" value="ELECTRON TRANSPORT OXIDOREDUCTASE"/>
    <property type="match status" value="1"/>
</dbReference>
<reference evidence="2" key="1">
    <citation type="journal article" date="2023" name="IMA Fungus">
        <title>Comparative genomic study of the Penicillium genus elucidates a diverse pangenome and 15 lateral gene transfer events.</title>
        <authorList>
            <person name="Petersen C."/>
            <person name="Sorensen T."/>
            <person name="Nielsen M.R."/>
            <person name="Sondergaard T.E."/>
            <person name="Sorensen J.L."/>
            <person name="Fitzpatrick D.A."/>
            <person name="Frisvad J.C."/>
            <person name="Nielsen K.L."/>
        </authorList>
    </citation>
    <scope>NUCLEOTIDE SEQUENCE</scope>
    <source>
        <strain evidence="2">IBT 17514</strain>
    </source>
</reference>
<dbReference type="InterPro" id="IPR036250">
    <property type="entry name" value="AcylCo_DH-like_C"/>
</dbReference>
<dbReference type="InterPro" id="IPR046373">
    <property type="entry name" value="Acyl-CoA_Oxase/DH_mid-dom_sf"/>
</dbReference>
<reference evidence="2" key="2">
    <citation type="submission" date="2023-01" db="EMBL/GenBank/DDBJ databases">
        <authorList>
            <person name="Petersen C."/>
        </authorList>
    </citation>
    <scope>NUCLEOTIDE SEQUENCE</scope>
    <source>
        <strain evidence="2">IBT 17514</strain>
    </source>
</reference>
<dbReference type="PANTHER" id="PTHR10909:SF382">
    <property type="entry name" value="ACYL-COENZYME A OXIDASE"/>
    <property type="match status" value="1"/>
</dbReference>
<evidence type="ECO:0000313" key="3">
    <source>
        <dbReference type="Proteomes" id="UP001215712"/>
    </source>
</evidence>
<dbReference type="AlphaFoldDB" id="A0AAD6N027"/>
<dbReference type="GO" id="GO:0005777">
    <property type="term" value="C:peroxisome"/>
    <property type="evidence" value="ECO:0007669"/>
    <property type="project" value="InterPro"/>
</dbReference>
<comment type="caution">
    <text evidence="2">The sequence shown here is derived from an EMBL/GenBank/DDBJ whole genome shotgun (WGS) entry which is preliminary data.</text>
</comment>
<proteinExistence type="predicted"/>
<evidence type="ECO:0000313" key="2">
    <source>
        <dbReference type="EMBL" id="KAJ5738587.1"/>
    </source>
</evidence>
<gene>
    <name evidence="2" type="ORF">N7493_001742</name>
</gene>
<dbReference type="InterPro" id="IPR009100">
    <property type="entry name" value="AcylCoA_DH/oxidase_NM_dom_sf"/>
</dbReference>
<dbReference type="GO" id="GO:0003997">
    <property type="term" value="F:acyl-CoA oxidase activity"/>
    <property type="evidence" value="ECO:0007669"/>
    <property type="project" value="InterPro"/>
</dbReference>
<dbReference type="GO" id="GO:0033540">
    <property type="term" value="P:fatty acid beta-oxidation using acyl-CoA oxidase"/>
    <property type="evidence" value="ECO:0007669"/>
    <property type="project" value="TreeGrafter"/>
</dbReference>
<dbReference type="GO" id="GO:0005504">
    <property type="term" value="F:fatty acid binding"/>
    <property type="evidence" value="ECO:0007669"/>
    <property type="project" value="TreeGrafter"/>
</dbReference>
<dbReference type="GO" id="GO:0055088">
    <property type="term" value="P:lipid homeostasis"/>
    <property type="evidence" value="ECO:0007669"/>
    <property type="project" value="TreeGrafter"/>
</dbReference>